<feature type="region of interest" description="Disordered" evidence="1">
    <location>
        <begin position="293"/>
        <end position="312"/>
    </location>
</feature>
<reference evidence="4" key="2">
    <citation type="submission" date="2008-08" db="EMBL/GenBank/DDBJ databases">
        <authorList>
            <consortium name="Diatom Consortium"/>
            <person name="Grigoriev I."/>
            <person name="Grimwood J."/>
            <person name="Kuo A."/>
            <person name="Otillar R.P."/>
            <person name="Salamov A."/>
            <person name="Detter J.C."/>
            <person name="Lindquist E."/>
            <person name="Shapiro H."/>
            <person name="Lucas S."/>
            <person name="Glavina del Rio T."/>
            <person name="Pitluck S."/>
            <person name="Rokhsar D."/>
            <person name="Bowler C."/>
        </authorList>
    </citation>
    <scope>GENOME REANNOTATION</scope>
    <source>
        <strain evidence="4">CCAP 1055/1</strain>
    </source>
</reference>
<dbReference type="KEGG" id="pti:PHATRDRAFT_49182"/>
<dbReference type="HOGENOM" id="CLU_1051548_0_0_1"/>
<feature type="compositionally biased region" description="Polar residues" evidence="1">
    <location>
        <begin position="7"/>
        <end position="19"/>
    </location>
</feature>
<dbReference type="RefSeq" id="XP_002183936.1">
    <property type="nucleotide sequence ID" value="XM_002183900.1"/>
</dbReference>
<dbReference type="GeneID" id="7195628"/>
<gene>
    <name evidence="3" type="ORF">PHATRDRAFT_49182</name>
</gene>
<keyword evidence="2" id="KW-0812">Transmembrane</keyword>
<reference evidence="3 4" key="1">
    <citation type="journal article" date="2008" name="Nature">
        <title>The Phaeodactylum genome reveals the evolutionary history of diatom genomes.</title>
        <authorList>
            <person name="Bowler C."/>
            <person name="Allen A.E."/>
            <person name="Badger J.H."/>
            <person name="Grimwood J."/>
            <person name="Jabbari K."/>
            <person name="Kuo A."/>
            <person name="Maheswari U."/>
            <person name="Martens C."/>
            <person name="Maumus F."/>
            <person name="Otillar R.P."/>
            <person name="Rayko E."/>
            <person name="Salamov A."/>
            <person name="Vandepoele K."/>
            <person name="Beszteri B."/>
            <person name="Gruber A."/>
            <person name="Heijde M."/>
            <person name="Katinka M."/>
            <person name="Mock T."/>
            <person name="Valentin K."/>
            <person name="Verret F."/>
            <person name="Berges J.A."/>
            <person name="Brownlee C."/>
            <person name="Cadoret J.P."/>
            <person name="Chiovitti A."/>
            <person name="Choi C.J."/>
            <person name="Coesel S."/>
            <person name="De Martino A."/>
            <person name="Detter J.C."/>
            <person name="Durkin C."/>
            <person name="Falciatore A."/>
            <person name="Fournet J."/>
            <person name="Haruta M."/>
            <person name="Huysman M.J."/>
            <person name="Jenkins B.D."/>
            <person name="Jiroutova K."/>
            <person name="Jorgensen R.E."/>
            <person name="Joubert Y."/>
            <person name="Kaplan A."/>
            <person name="Kroger N."/>
            <person name="Kroth P.G."/>
            <person name="La Roche J."/>
            <person name="Lindquist E."/>
            <person name="Lommer M."/>
            <person name="Martin-Jezequel V."/>
            <person name="Lopez P.J."/>
            <person name="Lucas S."/>
            <person name="Mangogna M."/>
            <person name="McGinnis K."/>
            <person name="Medlin L.K."/>
            <person name="Montsant A."/>
            <person name="Oudot-Le Secq M.P."/>
            <person name="Napoli C."/>
            <person name="Obornik M."/>
            <person name="Parker M.S."/>
            <person name="Petit J.L."/>
            <person name="Porcel B.M."/>
            <person name="Poulsen N."/>
            <person name="Robison M."/>
            <person name="Rychlewski L."/>
            <person name="Rynearson T.A."/>
            <person name="Schmutz J."/>
            <person name="Shapiro H."/>
            <person name="Siaut M."/>
            <person name="Stanley M."/>
            <person name="Sussman M.R."/>
            <person name="Taylor A.R."/>
            <person name="Vardi A."/>
            <person name="von Dassow P."/>
            <person name="Vyverman W."/>
            <person name="Willis A."/>
            <person name="Wyrwicz L.S."/>
            <person name="Rokhsar D.S."/>
            <person name="Weissenbach J."/>
            <person name="Armbrust E.V."/>
            <person name="Green B.R."/>
            <person name="Van de Peer Y."/>
            <person name="Grigoriev I.V."/>
        </authorList>
    </citation>
    <scope>NUCLEOTIDE SEQUENCE [LARGE SCALE GENOMIC DNA]</scope>
    <source>
        <strain evidence="3 4">CCAP 1055/1</strain>
    </source>
</reference>
<feature type="transmembrane region" description="Helical" evidence="2">
    <location>
        <begin position="56"/>
        <end position="78"/>
    </location>
</feature>
<evidence type="ECO:0000256" key="2">
    <source>
        <dbReference type="SAM" id="Phobius"/>
    </source>
</evidence>
<proteinExistence type="predicted"/>
<sequence>MYLISFPNETSVKKPSSSRGHSDAIMPKLTVLRSFQGNGSLIIATKSMRSSGRAMIFYSGIGISLLISSLSVGEAFVLSRKQSKSACNCFQLYSLSSEEESPERQLKKAVKPDILKPFLPAADPNYMNEGPVGENDFILSRDGEPKELELSNENLLRILRVECSDLEVNTLVWKCLGYRFDPHANLWNNDKCFPKWKEKYPTPPDLIGMQRIYSPEIDKPSLRANQAIVRSIPVDNKQSLKTHLKPYGFTGYQFAELTPNKTRRAQCANWLLYFREELFGFTVEELRKRRQAKKEAGEGQGDEWKPPVREVF</sequence>
<dbReference type="EMBL" id="CM000623">
    <property type="protein sequence ID" value="EEC44605.1"/>
    <property type="molecule type" value="Genomic_DNA"/>
</dbReference>
<protein>
    <submittedName>
        <fullName evidence="3">Uncharacterized protein</fullName>
    </submittedName>
</protein>
<dbReference type="Proteomes" id="UP000000759">
    <property type="component" value="Chromosome 21"/>
</dbReference>
<evidence type="ECO:0000313" key="4">
    <source>
        <dbReference type="Proteomes" id="UP000000759"/>
    </source>
</evidence>
<dbReference type="Gene3D" id="1.10.418.90">
    <property type="entry name" value="Protein of unknown function DUF1823"/>
    <property type="match status" value="1"/>
</dbReference>
<name>B7G9R5_PHATC</name>
<organism evidence="3 4">
    <name type="scientific">Phaeodactylum tricornutum (strain CCAP 1055/1)</name>
    <dbReference type="NCBI Taxonomy" id="556484"/>
    <lineage>
        <taxon>Eukaryota</taxon>
        <taxon>Sar</taxon>
        <taxon>Stramenopiles</taxon>
        <taxon>Ochrophyta</taxon>
        <taxon>Bacillariophyta</taxon>
        <taxon>Bacillariophyceae</taxon>
        <taxon>Bacillariophycidae</taxon>
        <taxon>Naviculales</taxon>
        <taxon>Phaeodactylaceae</taxon>
        <taxon>Phaeodactylum</taxon>
    </lineage>
</organism>
<feature type="region of interest" description="Disordered" evidence="1">
    <location>
        <begin position="1"/>
        <end position="21"/>
    </location>
</feature>
<accession>B7G9R5</accession>
<dbReference type="OrthoDB" id="4311at2759"/>
<keyword evidence="2" id="KW-0472">Membrane</keyword>
<dbReference type="eggNOG" id="ENOG502S188">
    <property type="taxonomic scope" value="Eukaryota"/>
</dbReference>
<dbReference type="AlphaFoldDB" id="B7G9R5"/>
<keyword evidence="2" id="KW-1133">Transmembrane helix</keyword>
<dbReference type="InterPro" id="IPR014952">
    <property type="entry name" value="DUF1823"/>
</dbReference>
<dbReference type="PaxDb" id="2850-Phatr49182"/>
<dbReference type="InParanoid" id="B7G9R5"/>
<keyword evidence="4" id="KW-1185">Reference proteome</keyword>
<dbReference type="Pfam" id="PF08853">
    <property type="entry name" value="DUF1823"/>
    <property type="match status" value="1"/>
</dbReference>
<evidence type="ECO:0000256" key="1">
    <source>
        <dbReference type="SAM" id="MobiDB-lite"/>
    </source>
</evidence>
<evidence type="ECO:0000313" key="3">
    <source>
        <dbReference type="EMBL" id="EEC44605.1"/>
    </source>
</evidence>